<evidence type="ECO:0000259" key="1">
    <source>
        <dbReference type="PROSITE" id="PS50004"/>
    </source>
</evidence>
<reference evidence="3" key="1">
    <citation type="journal article" date="2014" name="Proc. Natl. Acad. Sci. U.S.A.">
        <title>Extensive sampling of basidiomycete genomes demonstrates inadequacy of the white-rot/brown-rot paradigm for wood decay fungi.</title>
        <authorList>
            <person name="Riley R."/>
            <person name="Salamov A.A."/>
            <person name="Brown D.W."/>
            <person name="Nagy L.G."/>
            <person name="Floudas D."/>
            <person name="Held B.W."/>
            <person name="Levasseur A."/>
            <person name="Lombard V."/>
            <person name="Morin E."/>
            <person name="Otillar R."/>
            <person name="Lindquist E.A."/>
            <person name="Sun H."/>
            <person name="LaButti K.M."/>
            <person name="Schmutz J."/>
            <person name="Jabbour D."/>
            <person name="Luo H."/>
            <person name="Baker S.E."/>
            <person name="Pisabarro A.G."/>
            <person name="Walton J.D."/>
            <person name="Blanchette R.A."/>
            <person name="Henrissat B."/>
            <person name="Martin F."/>
            <person name="Cullen D."/>
            <person name="Hibbett D.S."/>
            <person name="Grigoriev I.V."/>
        </authorList>
    </citation>
    <scope>NUCLEOTIDE SEQUENCE [LARGE SCALE GENOMIC DNA]</scope>
    <source>
        <strain evidence="3">CBS 339.88</strain>
    </source>
</reference>
<organism evidence="2 3">
    <name type="scientific">Galerina marginata (strain CBS 339.88)</name>
    <dbReference type="NCBI Taxonomy" id="685588"/>
    <lineage>
        <taxon>Eukaryota</taxon>
        <taxon>Fungi</taxon>
        <taxon>Dikarya</taxon>
        <taxon>Basidiomycota</taxon>
        <taxon>Agaricomycotina</taxon>
        <taxon>Agaricomycetes</taxon>
        <taxon>Agaricomycetidae</taxon>
        <taxon>Agaricales</taxon>
        <taxon>Agaricineae</taxon>
        <taxon>Strophariaceae</taxon>
        <taxon>Galerina</taxon>
    </lineage>
</organism>
<dbReference type="AlphaFoldDB" id="A0A067TNU8"/>
<sequence>MNTVLACFGRSPRLYESISSNVISHQTVIGVVRVVVQAANIRKGFLKPRPSVLIRVQGRADTQTTTRENKTHSPNWFAESTYVLVYSLQDSLEFEILNHHRIIRTGLIGQATFPLSLLDDDPRRTGEEVPIIKNSNKANGTLLFNIFYYPVSVSKEISSSSYTGVITLFIWQAKGFNWESYSKKPRKIIVMTSLGWTDGPIHETHPCDLSEVAVWNSSYDFLCFDRTSTTVVMKIVDLDQDKNLIVHGHISLALDELILAQDEKRDWWSLSGRPDGQLRVTAEWRPIGMNRNSIYM</sequence>
<dbReference type="InterPro" id="IPR035892">
    <property type="entry name" value="C2_domain_sf"/>
</dbReference>
<dbReference type="STRING" id="685588.A0A067TNU8"/>
<protein>
    <recommendedName>
        <fullName evidence="1">C2 domain-containing protein</fullName>
    </recommendedName>
</protein>
<dbReference type="InterPro" id="IPR052455">
    <property type="entry name" value="Tricalbin_domain"/>
</dbReference>
<dbReference type="Gene3D" id="2.60.40.150">
    <property type="entry name" value="C2 domain"/>
    <property type="match status" value="2"/>
</dbReference>
<dbReference type="Pfam" id="PF00168">
    <property type="entry name" value="C2"/>
    <property type="match status" value="2"/>
</dbReference>
<dbReference type="PROSITE" id="PS50004">
    <property type="entry name" value="C2"/>
    <property type="match status" value="1"/>
</dbReference>
<name>A0A067TNU8_GALM3</name>
<dbReference type="PANTHER" id="PTHR46980:SF2">
    <property type="entry name" value="TRICALBIN-1-RELATED"/>
    <property type="match status" value="1"/>
</dbReference>
<dbReference type="OrthoDB" id="67700at2759"/>
<dbReference type="SUPFAM" id="SSF49562">
    <property type="entry name" value="C2 domain (Calcium/lipid-binding domain, CaLB)"/>
    <property type="match status" value="2"/>
</dbReference>
<dbReference type="InterPro" id="IPR000008">
    <property type="entry name" value="C2_dom"/>
</dbReference>
<gene>
    <name evidence="2" type="ORF">GALMADRAFT_296299</name>
</gene>
<evidence type="ECO:0000313" key="3">
    <source>
        <dbReference type="Proteomes" id="UP000027222"/>
    </source>
</evidence>
<accession>A0A067TNU8</accession>
<proteinExistence type="predicted"/>
<dbReference type="Proteomes" id="UP000027222">
    <property type="component" value="Unassembled WGS sequence"/>
</dbReference>
<evidence type="ECO:0000313" key="2">
    <source>
        <dbReference type="EMBL" id="KDR84856.1"/>
    </source>
</evidence>
<feature type="domain" description="C2" evidence="1">
    <location>
        <begin position="10"/>
        <end position="128"/>
    </location>
</feature>
<dbReference type="HOGENOM" id="CLU_940237_0_0_1"/>
<keyword evidence="3" id="KW-1185">Reference proteome</keyword>
<dbReference type="EMBL" id="KL142367">
    <property type="protein sequence ID" value="KDR84856.1"/>
    <property type="molecule type" value="Genomic_DNA"/>
</dbReference>
<dbReference type="PANTHER" id="PTHR46980">
    <property type="entry name" value="TRICALBIN-1-RELATED"/>
    <property type="match status" value="1"/>
</dbReference>